<reference evidence="1" key="2">
    <citation type="submission" date="2021-10" db="EMBL/GenBank/DDBJ databases">
        <title>Phylogenomics reveals ancestral predisposition of the termite-cultivated fungus Termitomyces towards a domesticated lifestyle.</title>
        <authorList>
            <person name="Auxier B."/>
            <person name="Grum-Grzhimaylo A."/>
            <person name="Cardenas M.E."/>
            <person name="Lodge J.D."/>
            <person name="Laessoe T."/>
            <person name="Pedersen O."/>
            <person name="Smith M.E."/>
            <person name="Kuyper T.W."/>
            <person name="Franco-Molano E.A."/>
            <person name="Baroni T.J."/>
            <person name="Aanen D.K."/>
        </authorList>
    </citation>
    <scope>NUCLEOTIDE SEQUENCE</scope>
    <source>
        <strain evidence="1">AP01</strain>
        <tissue evidence="1">Mycelium</tissue>
    </source>
</reference>
<reference evidence="1" key="1">
    <citation type="submission" date="2020-07" db="EMBL/GenBank/DDBJ databases">
        <authorList>
            <person name="Nieuwenhuis M."/>
            <person name="Van De Peppel L.J.J."/>
        </authorList>
    </citation>
    <scope>NUCLEOTIDE SEQUENCE</scope>
    <source>
        <strain evidence="1">AP01</strain>
        <tissue evidence="1">Mycelium</tissue>
    </source>
</reference>
<sequence>MRSLLPNPDIAPKLKVMYKVEQDDDKPELIEDVKALIFLTRWAPYEDDTQLQPDSEKHRALWTPNEGDYAKLSQLKDYFESTGGERPDYDRFGFACRKDFHPTIDCS</sequence>
<keyword evidence="2" id="KW-1185">Reference proteome</keyword>
<gene>
    <name evidence="1" type="ORF">DXG03_009728</name>
</gene>
<proteinExistence type="predicted"/>
<dbReference type="Proteomes" id="UP000775547">
    <property type="component" value="Unassembled WGS sequence"/>
</dbReference>
<organism evidence="1 2">
    <name type="scientific">Asterophora parasitica</name>
    <dbReference type="NCBI Taxonomy" id="117018"/>
    <lineage>
        <taxon>Eukaryota</taxon>
        <taxon>Fungi</taxon>
        <taxon>Dikarya</taxon>
        <taxon>Basidiomycota</taxon>
        <taxon>Agaricomycotina</taxon>
        <taxon>Agaricomycetes</taxon>
        <taxon>Agaricomycetidae</taxon>
        <taxon>Agaricales</taxon>
        <taxon>Tricholomatineae</taxon>
        <taxon>Lyophyllaceae</taxon>
        <taxon>Asterophora</taxon>
    </lineage>
</organism>
<dbReference type="AlphaFoldDB" id="A0A9P7GB04"/>
<evidence type="ECO:0000313" key="2">
    <source>
        <dbReference type="Proteomes" id="UP000775547"/>
    </source>
</evidence>
<protein>
    <submittedName>
        <fullName evidence="1">Uncharacterized protein</fullName>
    </submittedName>
</protein>
<dbReference type="OrthoDB" id="2872100at2759"/>
<accession>A0A9P7GB04</accession>
<comment type="caution">
    <text evidence="1">The sequence shown here is derived from an EMBL/GenBank/DDBJ whole genome shotgun (WGS) entry which is preliminary data.</text>
</comment>
<dbReference type="EMBL" id="JABCKV010000098">
    <property type="protein sequence ID" value="KAG5643737.1"/>
    <property type="molecule type" value="Genomic_DNA"/>
</dbReference>
<evidence type="ECO:0000313" key="1">
    <source>
        <dbReference type="EMBL" id="KAG5643737.1"/>
    </source>
</evidence>
<name>A0A9P7GB04_9AGAR</name>